<evidence type="ECO:0000313" key="5">
    <source>
        <dbReference type="Proteomes" id="UP000292452"/>
    </source>
</evidence>
<feature type="non-terminal residue" evidence="4">
    <location>
        <position position="151"/>
    </location>
</feature>
<dbReference type="PANTHER" id="PTHR38096:SF1">
    <property type="entry name" value="ENTEROBACTIN SYNTHASE COMPONENT D"/>
    <property type="match status" value="1"/>
</dbReference>
<feature type="binding site" evidence="2">
    <location>
        <position position="112"/>
    </location>
    <ligand>
        <name>Mg(2+)</name>
        <dbReference type="ChEBI" id="CHEBI:18420"/>
    </ligand>
</feature>
<feature type="binding site" evidence="2">
    <location>
        <position position="110"/>
    </location>
    <ligand>
        <name>Mg(2+)</name>
        <dbReference type="ChEBI" id="CHEBI:18420"/>
    </ligand>
</feature>
<dbReference type="GO" id="GO:0046872">
    <property type="term" value="F:metal ion binding"/>
    <property type="evidence" value="ECO:0007669"/>
    <property type="project" value="UniProtKB-KW"/>
</dbReference>
<evidence type="ECO:0000256" key="1">
    <source>
        <dbReference type="PIRSR" id="PIRSR603542-1"/>
    </source>
</evidence>
<dbReference type="Proteomes" id="UP000292452">
    <property type="component" value="Unassembled WGS sequence"/>
</dbReference>
<gene>
    <name evidence="4" type="ORF">EYS09_38610</name>
</gene>
<dbReference type="InterPro" id="IPR003542">
    <property type="entry name" value="Enbac_synth_compD-like"/>
</dbReference>
<dbReference type="RefSeq" id="WP_423218848.1">
    <property type="nucleotide sequence ID" value="NZ_SIXH01000911.1"/>
</dbReference>
<name>A0A4Q9HK11_STRKA</name>
<dbReference type="InterPro" id="IPR041354">
    <property type="entry name" value="4PPT_N"/>
</dbReference>
<feature type="binding site" evidence="1">
    <location>
        <position position="110"/>
    </location>
    <ligand>
        <name>CoA</name>
        <dbReference type="ChEBI" id="CHEBI:57287"/>
    </ligand>
</feature>
<evidence type="ECO:0000313" key="4">
    <source>
        <dbReference type="EMBL" id="TBO54420.1"/>
    </source>
</evidence>
<dbReference type="EMBL" id="SIXH01000911">
    <property type="protein sequence ID" value="TBO54420.1"/>
    <property type="molecule type" value="Genomic_DNA"/>
</dbReference>
<feature type="binding site" evidence="1">
    <location>
        <begin position="88"/>
        <end position="89"/>
    </location>
    <ligand>
        <name>CoA</name>
        <dbReference type="ChEBI" id="CHEBI:57287"/>
    </ligand>
</feature>
<accession>A0A4Q9HK11</accession>
<dbReference type="AlphaFoldDB" id="A0A4Q9HK11"/>
<organism evidence="4 5">
    <name type="scientific">Streptomyces kasugaensis</name>
    <dbReference type="NCBI Taxonomy" id="1946"/>
    <lineage>
        <taxon>Bacteria</taxon>
        <taxon>Bacillati</taxon>
        <taxon>Actinomycetota</taxon>
        <taxon>Actinomycetes</taxon>
        <taxon>Kitasatosporales</taxon>
        <taxon>Streptomycetaceae</taxon>
        <taxon>Streptomyces</taxon>
    </lineage>
</organism>
<keyword evidence="2" id="KW-0479">Metal-binding</keyword>
<keyword evidence="2" id="KW-0460">Magnesium</keyword>
<evidence type="ECO:0000259" key="3">
    <source>
        <dbReference type="Pfam" id="PF17837"/>
    </source>
</evidence>
<keyword evidence="5" id="KW-1185">Reference proteome</keyword>
<keyword evidence="4" id="KW-0808">Transferase</keyword>
<dbReference type="GO" id="GO:0009239">
    <property type="term" value="P:enterobactin biosynthetic process"/>
    <property type="evidence" value="ECO:0007669"/>
    <property type="project" value="InterPro"/>
</dbReference>
<comment type="cofactor">
    <cofactor evidence="2">
        <name>Mg(2+)</name>
        <dbReference type="ChEBI" id="CHEBI:18420"/>
    </cofactor>
</comment>
<proteinExistence type="predicted"/>
<feature type="binding site" evidence="2">
    <location>
        <position position="111"/>
    </location>
    <ligand>
        <name>Mg(2+)</name>
        <dbReference type="ChEBI" id="CHEBI:18420"/>
    </ligand>
</feature>
<evidence type="ECO:0000256" key="2">
    <source>
        <dbReference type="PIRSR" id="PIRSR603542-2"/>
    </source>
</evidence>
<feature type="binding site" evidence="1">
    <location>
        <position position="44"/>
    </location>
    <ligand>
        <name>CoA</name>
        <dbReference type="ChEBI" id="CHEBI:57287"/>
    </ligand>
</feature>
<dbReference type="PANTHER" id="PTHR38096">
    <property type="entry name" value="ENTEROBACTIN SYNTHASE COMPONENT D"/>
    <property type="match status" value="1"/>
</dbReference>
<dbReference type="PRINTS" id="PR01399">
    <property type="entry name" value="ENTSNTHTASED"/>
</dbReference>
<protein>
    <submittedName>
        <fullName evidence="4">4'-phosphopantetheinyl transferase</fullName>
    </submittedName>
</protein>
<dbReference type="Pfam" id="PF17837">
    <property type="entry name" value="4PPT_N"/>
    <property type="match status" value="1"/>
</dbReference>
<reference evidence="4 5" key="1">
    <citation type="submission" date="2019-02" db="EMBL/GenBank/DDBJ databases">
        <title>Draft Genome Sequence of Streptomyces sp. AM-2504, identified by 16S rRNA comparative analysis as a Streptomyces Kasugaensis strain.</title>
        <authorList>
            <person name="Napolioni V."/>
            <person name="Giuliodori A.M."/>
            <person name="Spurio R."/>
            <person name="Fabbretti A."/>
        </authorList>
    </citation>
    <scope>NUCLEOTIDE SEQUENCE [LARGE SCALE GENOMIC DNA]</scope>
    <source>
        <strain evidence="4 5">AM-2504</strain>
    </source>
</reference>
<feature type="binding site" evidence="1">
    <location>
        <position position="52"/>
    </location>
    <ligand>
        <name>CoA</name>
        <dbReference type="ChEBI" id="CHEBI:57287"/>
    </ligand>
</feature>
<dbReference type="GO" id="GO:0005886">
    <property type="term" value="C:plasma membrane"/>
    <property type="evidence" value="ECO:0007669"/>
    <property type="project" value="TreeGrafter"/>
</dbReference>
<dbReference type="GO" id="GO:0009366">
    <property type="term" value="C:enterobactin synthetase complex"/>
    <property type="evidence" value="ECO:0007669"/>
    <property type="project" value="InterPro"/>
</dbReference>
<comment type="caution">
    <text evidence="4">The sequence shown here is derived from an EMBL/GenBank/DDBJ whole genome shotgun (WGS) entry which is preliminary data.</text>
</comment>
<dbReference type="GO" id="GO:0008897">
    <property type="term" value="F:holo-[acyl-carrier-protein] synthase activity"/>
    <property type="evidence" value="ECO:0007669"/>
    <property type="project" value="TreeGrafter"/>
</dbReference>
<sequence>MTAATLLTELLPATAHSAEAFSDMPDLDLFPAEEAVVAHAVDKRRREFATVRHCARRALAAIGRPPAPLLPGERGAPGWPPGVVGSMTHCDGYRAAAIAEQSTLASLGIDAEPHAPLVEGILEAVSLPGERTHLASLSHHHPGRHWDRLLF</sequence>
<feature type="domain" description="4'-phosphopantetheinyl transferase N-terminal" evidence="3">
    <location>
        <begin position="32"/>
        <end position="99"/>
    </location>
</feature>